<protein>
    <submittedName>
        <fullName evidence="2">Uncharacterized protein</fullName>
    </submittedName>
</protein>
<accession>A0A086AHH6</accession>
<organism evidence="2 3">
    <name type="scientific">Chryseobacterium piperi</name>
    <dbReference type="NCBI Taxonomy" id="558152"/>
    <lineage>
        <taxon>Bacteria</taxon>
        <taxon>Pseudomonadati</taxon>
        <taxon>Bacteroidota</taxon>
        <taxon>Flavobacteriia</taxon>
        <taxon>Flavobacteriales</taxon>
        <taxon>Weeksellaceae</taxon>
        <taxon>Chryseobacterium group</taxon>
        <taxon>Chryseobacterium</taxon>
    </lineage>
</organism>
<evidence type="ECO:0000256" key="1">
    <source>
        <dbReference type="SAM" id="SignalP"/>
    </source>
</evidence>
<dbReference type="STRING" id="558152.IQ37_18035"/>
<sequence>MKKSTILFSAALAVVVGSSFTQANSSRLDDLNSQMTNQANSGNVKELRGYKSTIVLGSSATAFPGTINNQVTVETNAQVIIVSDPGTGTGKMTKLEKLINTYK</sequence>
<proteinExistence type="predicted"/>
<dbReference type="OrthoDB" id="1277991at2"/>
<name>A0A086AHH6_9FLAO</name>
<evidence type="ECO:0000313" key="2">
    <source>
        <dbReference type="EMBL" id="KFF16140.1"/>
    </source>
</evidence>
<keyword evidence="1" id="KW-0732">Signal</keyword>
<gene>
    <name evidence="2" type="ORF">IQ37_18035</name>
</gene>
<evidence type="ECO:0000313" key="3">
    <source>
        <dbReference type="Proteomes" id="UP000028709"/>
    </source>
</evidence>
<dbReference type="KEGG" id="cpip:CJF12_10525"/>
<dbReference type="AlphaFoldDB" id="A0A086AHH6"/>
<dbReference type="Proteomes" id="UP000028709">
    <property type="component" value="Unassembled WGS sequence"/>
</dbReference>
<dbReference type="RefSeq" id="WP_034687584.1">
    <property type="nucleotide sequence ID" value="NZ_CP023049.2"/>
</dbReference>
<feature type="chain" id="PRO_5001802860" evidence="1">
    <location>
        <begin position="24"/>
        <end position="103"/>
    </location>
</feature>
<keyword evidence="3" id="KW-1185">Reference proteome</keyword>
<dbReference type="EMBL" id="JPRJ01000052">
    <property type="protein sequence ID" value="KFF16140.1"/>
    <property type="molecule type" value="Genomic_DNA"/>
</dbReference>
<comment type="caution">
    <text evidence="2">The sequence shown here is derived from an EMBL/GenBank/DDBJ whole genome shotgun (WGS) entry which is preliminary data.</text>
</comment>
<feature type="signal peptide" evidence="1">
    <location>
        <begin position="1"/>
        <end position="23"/>
    </location>
</feature>
<reference evidence="2 3" key="1">
    <citation type="submission" date="2014-07" db="EMBL/GenBank/DDBJ databases">
        <title>Genome of Chryseobacterium piperi CTM.</title>
        <authorList>
            <person name="Pipes S.E."/>
            <person name="Stropko S.J."/>
            <person name="Newman J.D."/>
        </authorList>
    </citation>
    <scope>NUCLEOTIDE SEQUENCE [LARGE SCALE GENOMIC DNA]</scope>
    <source>
        <strain evidence="2 3">CTM</strain>
    </source>
</reference>